<dbReference type="PANTHER" id="PTHR42862">
    <property type="entry name" value="DELTA-1-PYRROLINE-5-CARBOXYLATE DEHYDROGENASE 1, ISOFORM A-RELATED"/>
    <property type="match status" value="1"/>
</dbReference>
<dbReference type="Gene3D" id="3.40.309.10">
    <property type="entry name" value="Aldehyde Dehydrogenase, Chain A, domain 2"/>
    <property type="match status" value="1"/>
</dbReference>
<dbReference type="InterPro" id="IPR024089">
    <property type="entry name" value="PRODH_PutA_dom_I/II"/>
</dbReference>
<dbReference type="Gene3D" id="3.40.605.10">
    <property type="entry name" value="Aldehyde Dehydrogenase, Chain A, domain 1"/>
    <property type="match status" value="1"/>
</dbReference>
<organism evidence="10 11">
    <name type="scientific">Methyloprofundus sedimenti</name>
    <dbReference type="NCBI Taxonomy" id="1420851"/>
    <lineage>
        <taxon>Bacteria</taxon>
        <taxon>Pseudomonadati</taxon>
        <taxon>Pseudomonadota</taxon>
        <taxon>Gammaproteobacteria</taxon>
        <taxon>Methylococcales</taxon>
        <taxon>Methylococcaceae</taxon>
        <taxon>Methyloprofundus</taxon>
    </lineage>
</organism>
<evidence type="ECO:0000256" key="1">
    <source>
        <dbReference type="ARBA" id="ARBA00004786"/>
    </source>
</evidence>
<evidence type="ECO:0000256" key="3">
    <source>
        <dbReference type="ARBA" id="ARBA00023027"/>
    </source>
</evidence>
<dbReference type="NCBIfam" id="TIGR01238">
    <property type="entry name" value="D1pyr5carbox3"/>
    <property type="match status" value="1"/>
</dbReference>
<dbReference type="OrthoDB" id="5687308at2"/>
<dbReference type="SUPFAM" id="SSF81935">
    <property type="entry name" value="N-terminal domain of bifunctional PutA protein"/>
    <property type="match status" value="1"/>
</dbReference>
<keyword evidence="5" id="KW-0285">Flavoprotein</keyword>
<dbReference type="InterPro" id="IPR029041">
    <property type="entry name" value="FAD-linked_oxidoreductase-like"/>
</dbReference>
<dbReference type="UniPathway" id="UPA00261">
    <property type="reaction ID" value="UER00373"/>
</dbReference>
<dbReference type="EC" id="1.2.1.88" evidence="5"/>
<comment type="similarity">
    <text evidence="5">In the C-terminal section; belongs to the aldehyde dehydrogenase family.</text>
</comment>
<dbReference type="EMBL" id="LPUF01000001">
    <property type="protein sequence ID" value="OQK18230.1"/>
    <property type="molecule type" value="Genomic_DNA"/>
</dbReference>
<dbReference type="GO" id="GO:0003677">
    <property type="term" value="F:DNA binding"/>
    <property type="evidence" value="ECO:0007669"/>
    <property type="project" value="UniProtKB-KW"/>
</dbReference>
<dbReference type="STRING" id="1420851.AU255_10465"/>
<name>A0A1V8M9D3_9GAMM</name>
<feature type="active site" evidence="6">
    <location>
        <position position="792"/>
    </location>
</feature>
<dbReference type="InterPro" id="IPR016163">
    <property type="entry name" value="Ald_DH_C"/>
</dbReference>
<dbReference type="SUPFAM" id="SSF53720">
    <property type="entry name" value="ALDH-like"/>
    <property type="match status" value="1"/>
</dbReference>
<dbReference type="InterPro" id="IPR016162">
    <property type="entry name" value="Ald_DH_N"/>
</dbReference>
<evidence type="ECO:0000259" key="9">
    <source>
        <dbReference type="Pfam" id="PF14850"/>
    </source>
</evidence>
<dbReference type="NCBIfam" id="NF008869">
    <property type="entry name" value="PRK11904.1"/>
    <property type="match status" value="1"/>
</dbReference>
<evidence type="ECO:0000256" key="6">
    <source>
        <dbReference type="PIRSR" id="PIRSR000197-1"/>
    </source>
</evidence>
<dbReference type="Pfam" id="PF00171">
    <property type="entry name" value="Aldedh"/>
    <property type="match status" value="1"/>
</dbReference>
<dbReference type="InterPro" id="IPR005933">
    <property type="entry name" value="PutA_C"/>
</dbReference>
<dbReference type="AlphaFoldDB" id="A0A1V8M9D3"/>
<dbReference type="GO" id="GO:0003700">
    <property type="term" value="F:DNA-binding transcription factor activity"/>
    <property type="evidence" value="ECO:0007669"/>
    <property type="project" value="InterPro"/>
</dbReference>
<sequence length="1038" mass="115191">MQTILENNRQRINRHYLANEQKLIKALLLKLPDYSVTAIHQQAHTLVSAIREKRDQQTLVEAFLHEYQLNSDEGIVLMEIAEALLRIPDSDTQDLFLHEKLSTADWQKHLQHSDSLLVNFATHTLNLTAKIEQQFKFSNIAYQSVFSRLSSRLGLPVIRTALTQAMQQLAYQFVIAETIEAALHIASQQSRYLYSFDMLGEAALTASDTERYINAYAQAIAALAGHANSDLYKTPGISIKLSALCPRYEVFQHTQAVHQISSKLLYLAKKARTANISVTVDAEESERLEMSLEVFSRVISDPELKGWSGLGLAVQAYQKRALDTLHYLAELAKVEQCKIPVRLVKGAYWDSEIKRAQVNGLKDYPVFTHKTATDLSYLACAQFMLSQVDVFYPQFATHNAHTVAAIMEMVKAKKHPGYEFQRLHGMGEQLYRQLQRQTNGQIPCRIYAPVGMYQELLPYLVRRLLENGANTSFINQVENTDINIEKLIADPVAHFKNIKQLSTNCVLPRDLYGKQRINSAGLNLSDLEVLSGLQQYLEPFKIQTWHAAPLVNGRVYAGIEQQIINPAYSQQIVGHVTDSDTKAIADAISIAADATQHWRLSAVNKRVTYLLKAAELLEENRLELVALCVREAGKTIKDALDEVREAVDFCRYYAQSAQELFAQPLTLPGPTGEQNLLYQYGRGVFVCISPWNFPIAIFIGQVTAALASGNTVIAKPAKQTPLIAMRCIQLLHQAGIPKDVLHFLPGDGVTVGRYLLSDQRISGVAFTGSLTTARVINQQLAQLPGIIPLIAETGGQNVMIADSSAHSEQLIMDAVQSAFNSAGQRCSALRVLYIPHANADNIISRIIGVMQQLVVADPQDFTTDIGPVISMDAARQLREHVETLREHASILFQMQLDKSLNKGCFFPPTLIELSSLEQLTKENFGPVLHVIRYHSNELEQLITDINSSGYGLTMGIHSRIHSTINTLVKNSKVGNIYINRNMISAVVGVQPFGGTGLSGTGPKAGGPNYLQRFTNEQTLTTNTAAIGGNAGLLAQDLD</sequence>
<dbReference type="PANTHER" id="PTHR42862:SF1">
    <property type="entry name" value="DELTA-1-PYRROLINE-5-CARBOXYLATE DEHYDROGENASE 2, ISOFORM A-RELATED"/>
    <property type="match status" value="1"/>
</dbReference>
<comment type="function">
    <text evidence="5">Oxidizes proline to glutamate for use as a carbon and nitrogen source.</text>
</comment>
<dbReference type="CDD" id="cd07125">
    <property type="entry name" value="ALDH_PutA-P5CDH"/>
    <property type="match status" value="1"/>
</dbReference>
<dbReference type="Pfam" id="PF14850">
    <property type="entry name" value="Pro_dh-DNA_bdg"/>
    <property type="match status" value="1"/>
</dbReference>
<keyword evidence="5" id="KW-0238">DNA-binding</keyword>
<feature type="domain" description="Proline dehydrogenase PutA" evidence="9">
    <location>
        <begin position="60"/>
        <end position="173"/>
    </location>
</feature>
<dbReference type="SUPFAM" id="SSF51730">
    <property type="entry name" value="FAD-linked oxidoreductase"/>
    <property type="match status" value="1"/>
</dbReference>
<dbReference type="PROSITE" id="PS00070">
    <property type="entry name" value="ALDEHYDE_DEHYDR_CYS"/>
    <property type="match status" value="1"/>
</dbReference>
<dbReference type="InterPro" id="IPR050485">
    <property type="entry name" value="Proline_metab_enzyme"/>
</dbReference>
<feature type="active site" evidence="6">
    <location>
        <position position="826"/>
    </location>
</feature>
<dbReference type="EC" id="1.5.5.2" evidence="5"/>
<feature type="domain" description="Aldehyde dehydrogenase" evidence="7">
    <location>
        <begin position="562"/>
        <end position="1018"/>
    </location>
</feature>
<dbReference type="InterPro" id="IPR016160">
    <property type="entry name" value="Ald_DH_CS_CYS"/>
</dbReference>
<dbReference type="Pfam" id="PF01619">
    <property type="entry name" value="Pro_dh"/>
    <property type="match status" value="1"/>
</dbReference>
<comment type="pathway">
    <text evidence="5">Amino-acid degradation; L-proline degradation into L-glutamate; L-glutamate from L-proline: step 1/2.</text>
</comment>
<keyword evidence="5" id="KW-0642">Proline metabolism</keyword>
<dbReference type="GO" id="GO:0010133">
    <property type="term" value="P:L-proline catabolic process to L-glutamate"/>
    <property type="evidence" value="ECO:0007669"/>
    <property type="project" value="UniProtKB-UniRule"/>
</dbReference>
<evidence type="ECO:0000256" key="2">
    <source>
        <dbReference type="ARBA" id="ARBA00023002"/>
    </source>
</evidence>
<protein>
    <recommendedName>
        <fullName evidence="5">Bifunctional protein PutA</fullName>
    </recommendedName>
    <domain>
        <recommendedName>
            <fullName evidence="5">Proline dehydrogenase</fullName>
            <ecNumber evidence="5">1.5.5.2</ecNumber>
        </recommendedName>
        <alternativeName>
            <fullName evidence="5">Proline oxidase</fullName>
        </alternativeName>
    </domain>
    <domain>
        <recommendedName>
            <fullName evidence="5">Delta-1-pyrroline-5-carboxylate dehydrogenase</fullName>
            <shortName evidence="5">P5C dehydrogenase</shortName>
            <ecNumber evidence="5">1.2.1.88</ecNumber>
        </recommendedName>
        <alternativeName>
            <fullName evidence="5">L-glutamate gamma-semialdehyde dehydrogenase</fullName>
        </alternativeName>
    </domain>
</protein>
<comment type="similarity">
    <text evidence="5">In the N-terminal section; belongs to the proline dehydrogenase family.</text>
</comment>
<keyword evidence="3 5" id="KW-0520">NAD</keyword>
<keyword evidence="5" id="KW-0804">Transcription</keyword>
<dbReference type="FunFam" id="3.40.309.10:FF:000005">
    <property type="entry name" value="1-pyrroline-5-carboxylate dehydrogenase 1"/>
    <property type="match status" value="1"/>
</dbReference>
<dbReference type="InterPro" id="IPR016161">
    <property type="entry name" value="Ald_DH/histidinol_DH"/>
</dbReference>
<evidence type="ECO:0000259" key="8">
    <source>
        <dbReference type="Pfam" id="PF01619"/>
    </source>
</evidence>
<dbReference type="Gene3D" id="3.20.20.220">
    <property type="match status" value="1"/>
</dbReference>
<evidence type="ECO:0000256" key="4">
    <source>
        <dbReference type="ARBA" id="ARBA00048142"/>
    </source>
</evidence>
<keyword evidence="5" id="KW-0274">FAD</keyword>
<dbReference type="InterPro" id="IPR002872">
    <property type="entry name" value="Proline_DH_dom"/>
</dbReference>
<dbReference type="GO" id="GO:0004657">
    <property type="term" value="F:proline dehydrogenase activity"/>
    <property type="evidence" value="ECO:0007669"/>
    <property type="project" value="UniProtKB-UniRule"/>
</dbReference>
<dbReference type="Gene3D" id="1.20.5.460">
    <property type="entry name" value="Single helix bin"/>
    <property type="match status" value="1"/>
</dbReference>
<keyword evidence="11" id="KW-1185">Reference proteome</keyword>
<dbReference type="InterPro" id="IPR024082">
    <property type="entry name" value="PRODH_PutA_dom_II"/>
</dbReference>
<evidence type="ECO:0000313" key="10">
    <source>
        <dbReference type="EMBL" id="OQK18230.1"/>
    </source>
</evidence>
<dbReference type="InterPro" id="IPR025703">
    <property type="entry name" value="Bifunct_PutA"/>
</dbReference>
<comment type="caution">
    <text evidence="10">The sequence shown here is derived from an EMBL/GenBank/DDBJ whole genome shotgun (WGS) entry which is preliminary data.</text>
</comment>
<gene>
    <name evidence="10" type="ORF">AU255_10465</name>
</gene>
<feature type="domain" description="Proline dehydrogenase" evidence="8">
    <location>
        <begin position="188"/>
        <end position="476"/>
    </location>
</feature>
<keyword evidence="5" id="KW-0678">Repressor</keyword>
<reference evidence="10 11" key="1">
    <citation type="submission" date="2015-12" db="EMBL/GenBank/DDBJ databases">
        <authorList>
            <person name="Shamseldin A."/>
            <person name="Moawad H."/>
            <person name="Abd El-Rahim W.M."/>
            <person name="Sadowsky M.J."/>
        </authorList>
    </citation>
    <scope>NUCLEOTIDE SEQUENCE [LARGE SCALE GENOMIC DNA]</scope>
    <source>
        <strain evidence="10 11">WF1</strain>
    </source>
</reference>
<evidence type="ECO:0000313" key="11">
    <source>
        <dbReference type="Proteomes" id="UP000191980"/>
    </source>
</evidence>
<keyword evidence="2 5" id="KW-0560">Oxidoreductase</keyword>
<comment type="cofactor">
    <cofactor evidence="5">
        <name>FAD</name>
        <dbReference type="ChEBI" id="CHEBI:57692"/>
    </cofactor>
</comment>
<dbReference type="GO" id="GO:0003842">
    <property type="term" value="F:L-glutamate gamma-semialdehyde dehydrogenase activity"/>
    <property type="evidence" value="ECO:0007669"/>
    <property type="project" value="UniProtKB-UniRule"/>
</dbReference>
<dbReference type="InterPro" id="IPR015590">
    <property type="entry name" value="Aldehyde_DH_dom"/>
</dbReference>
<dbReference type="RefSeq" id="WP_080522835.1">
    <property type="nucleotide sequence ID" value="NZ_LPUF01000001.1"/>
</dbReference>
<comment type="pathway">
    <text evidence="1 5">Amino-acid degradation; L-proline degradation into L-glutamate; L-glutamate from L-proline: step 2/2.</text>
</comment>
<dbReference type="Proteomes" id="UP000191980">
    <property type="component" value="Unassembled WGS sequence"/>
</dbReference>
<keyword evidence="5" id="KW-0805">Transcription regulation</keyword>
<evidence type="ECO:0000256" key="5">
    <source>
        <dbReference type="PIRNR" id="PIRNR000197"/>
    </source>
</evidence>
<comment type="catalytic activity">
    <reaction evidence="4 5">
        <text>L-glutamate 5-semialdehyde + NAD(+) + H2O = L-glutamate + NADH + 2 H(+)</text>
        <dbReference type="Rhea" id="RHEA:30235"/>
        <dbReference type="ChEBI" id="CHEBI:15377"/>
        <dbReference type="ChEBI" id="CHEBI:15378"/>
        <dbReference type="ChEBI" id="CHEBI:29985"/>
        <dbReference type="ChEBI" id="CHEBI:57540"/>
        <dbReference type="ChEBI" id="CHEBI:57945"/>
        <dbReference type="ChEBI" id="CHEBI:58066"/>
        <dbReference type="EC" id="1.2.1.88"/>
    </reaction>
</comment>
<evidence type="ECO:0000259" key="7">
    <source>
        <dbReference type="Pfam" id="PF00171"/>
    </source>
</evidence>
<dbReference type="PIRSF" id="PIRSF000197">
    <property type="entry name" value="Bifunct_PutA"/>
    <property type="match status" value="1"/>
</dbReference>
<dbReference type="GO" id="GO:0009898">
    <property type="term" value="C:cytoplasmic side of plasma membrane"/>
    <property type="evidence" value="ECO:0007669"/>
    <property type="project" value="TreeGrafter"/>
</dbReference>
<accession>A0A1V8M9D3</accession>
<comment type="catalytic activity">
    <reaction evidence="5">
        <text>L-proline + a quinone = (S)-1-pyrroline-5-carboxylate + a quinol + H(+)</text>
        <dbReference type="Rhea" id="RHEA:23784"/>
        <dbReference type="ChEBI" id="CHEBI:15378"/>
        <dbReference type="ChEBI" id="CHEBI:17388"/>
        <dbReference type="ChEBI" id="CHEBI:24646"/>
        <dbReference type="ChEBI" id="CHEBI:60039"/>
        <dbReference type="ChEBI" id="CHEBI:132124"/>
        <dbReference type="EC" id="1.5.5.2"/>
    </reaction>
</comment>
<proteinExistence type="inferred from homology"/>